<dbReference type="Proteomes" id="UP000274429">
    <property type="component" value="Unassembled WGS sequence"/>
</dbReference>
<dbReference type="PANTHER" id="PTHR11886">
    <property type="entry name" value="DYNEIN LIGHT CHAIN"/>
    <property type="match status" value="1"/>
</dbReference>
<sequence length="222" mass="25068">MSLQKHKIDCDENELDTAVDAAKKALSQSDSNRTRASFVRRVMDEKYGEAWCCVAGRDFGRWAFPSYLISPITLPSFLWTMSHSLSAKPRRMFQHSDGYLIPIKLGVDTNYKCAVTTRSSVSPHHRIMSEPKVKQLQVECDKSKLQTAIDAATEAISRTKSNQERATYVRQAMDNKYGPAWSCVTGLDFGSEIPYLPENFAFFTVDNVSFLVCKSTENVKVM</sequence>
<keyword evidence="2" id="KW-1185">Reference proteome</keyword>
<evidence type="ECO:0000313" key="1">
    <source>
        <dbReference type="EMBL" id="VDM30879.1"/>
    </source>
</evidence>
<dbReference type="GO" id="GO:0045505">
    <property type="term" value="F:dynein intermediate chain binding"/>
    <property type="evidence" value="ECO:0007669"/>
    <property type="project" value="TreeGrafter"/>
</dbReference>
<dbReference type="WBParaSite" id="TTAC_0000665801-mRNA-1">
    <property type="protein sequence ID" value="TTAC_0000665801-mRNA-1"/>
    <property type="gene ID" value="TTAC_0000665801"/>
</dbReference>
<reference evidence="3" key="1">
    <citation type="submission" date="2017-02" db="UniProtKB">
        <authorList>
            <consortium name="WormBaseParasite"/>
        </authorList>
    </citation>
    <scope>IDENTIFICATION</scope>
</reference>
<gene>
    <name evidence="1" type="ORF">TTAC_LOCUS6643</name>
</gene>
<evidence type="ECO:0000313" key="2">
    <source>
        <dbReference type="Proteomes" id="UP000274429"/>
    </source>
</evidence>
<dbReference type="SUPFAM" id="SSF54648">
    <property type="entry name" value="DLC"/>
    <property type="match status" value="2"/>
</dbReference>
<organism evidence="3">
    <name type="scientific">Hydatigena taeniaeformis</name>
    <name type="common">Feline tapeworm</name>
    <name type="synonym">Taenia taeniaeformis</name>
    <dbReference type="NCBI Taxonomy" id="6205"/>
    <lineage>
        <taxon>Eukaryota</taxon>
        <taxon>Metazoa</taxon>
        <taxon>Spiralia</taxon>
        <taxon>Lophotrochozoa</taxon>
        <taxon>Platyhelminthes</taxon>
        <taxon>Cestoda</taxon>
        <taxon>Eucestoda</taxon>
        <taxon>Cyclophyllidea</taxon>
        <taxon>Taeniidae</taxon>
        <taxon>Hydatigera</taxon>
    </lineage>
</organism>
<dbReference type="AlphaFoldDB" id="A0A0R3X0J7"/>
<dbReference type="CDD" id="cd21450">
    <property type="entry name" value="DLC-like_DYNLL1-like"/>
    <property type="match status" value="1"/>
</dbReference>
<dbReference type="InterPro" id="IPR001372">
    <property type="entry name" value="Dynein_light_chain_typ-1/2"/>
</dbReference>
<dbReference type="OrthoDB" id="6506078at2759"/>
<evidence type="ECO:0000313" key="3">
    <source>
        <dbReference type="WBParaSite" id="TTAC_0000665801-mRNA-1"/>
    </source>
</evidence>
<dbReference type="EMBL" id="UYWX01020312">
    <property type="protein sequence ID" value="VDM30879.1"/>
    <property type="molecule type" value="Genomic_DNA"/>
</dbReference>
<reference evidence="1 2" key="2">
    <citation type="submission" date="2018-11" db="EMBL/GenBank/DDBJ databases">
        <authorList>
            <consortium name="Pathogen Informatics"/>
        </authorList>
    </citation>
    <scope>NUCLEOTIDE SEQUENCE [LARGE SCALE GENOMIC DNA]</scope>
</reference>
<protein>
    <submittedName>
        <fullName evidence="3">Dynein light chain</fullName>
    </submittedName>
</protein>
<dbReference type="Gene3D" id="3.30.740.10">
    <property type="entry name" value="Protein Inhibitor Of Neuronal Nitric Oxide Synthase"/>
    <property type="match status" value="2"/>
</dbReference>
<dbReference type="GO" id="GO:0007017">
    <property type="term" value="P:microtubule-based process"/>
    <property type="evidence" value="ECO:0007669"/>
    <property type="project" value="InterPro"/>
</dbReference>
<proteinExistence type="predicted"/>
<dbReference type="InterPro" id="IPR037177">
    <property type="entry name" value="DLC_sf"/>
</dbReference>
<dbReference type="SMART" id="SM01375">
    <property type="entry name" value="Dynein_light"/>
    <property type="match status" value="2"/>
</dbReference>
<dbReference type="Pfam" id="PF01221">
    <property type="entry name" value="Dynein_light"/>
    <property type="match status" value="2"/>
</dbReference>
<dbReference type="GO" id="GO:0005868">
    <property type="term" value="C:cytoplasmic dynein complex"/>
    <property type="evidence" value="ECO:0007669"/>
    <property type="project" value="TreeGrafter"/>
</dbReference>
<dbReference type="PANTHER" id="PTHR11886:SF35">
    <property type="entry name" value="DYNEIN LIGHT CHAIN"/>
    <property type="match status" value="1"/>
</dbReference>
<accession>A0A0R3X0J7</accession>
<name>A0A0R3X0J7_HYDTA</name>
<dbReference type="STRING" id="6205.A0A0R3X0J7"/>